<organism evidence="3 4">
    <name type="scientific">Vibrio olivae</name>
    <dbReference type="NCBI Taxonomy" id="1243002"/>
    <lineage>
        <taxon>Bacteria</taxon>
        <taxon>Pseudomonadati</taxon>
        <taxon>Pseudomonadota</taxon>
        <taxon>Gammaproteobacteria</taxon>
        <taxon>Vibrionales</taxon>
        <taxon>Vibrionaceae</taxon>
        <taxon>Vibrio</taxon>
    </lineage>
</organism>
<dbReference type="Gene3D" id="1.20.120.1220">
    <property type="match status" value="1"/>
</dbReference>
<sequence>MVFIHSGLLTLLFLSSYFDIRDQIVPNRLSLSILGLGCIYLLFLSPDENIFSLSSIFITLLLTLPGYFLGQFGAADVKILLAIALITPYENMLVIIILSMIIFIVYKNLFAKGICRAPFVPAIFIAVSLQTIVGVS</sequence>
<keyword evidence="4" id="KW-1185">Reference proteome</keyword>
<keyword evidence="3" id="KW-0378">Hydrolase</keyword>
<keyword evidence="1" id="KW-0472">Membrane</keyword>
<dbReference type="InterPro" id="IPR000045">
    <property type="entry name" value="Prepilin_IV_endopep_pep"/>
</dbReference>
<name>A0ABV5HMG9_9VIBR</name>
<gene>
    <name evidence="3" type="ORF">ACFFUV_10180</name>
</gene>
<dbReference type="Proteomes" id="UP001589645">
    <property type="component" value="Unassembled WGS sequence"/>
</dbReference>
<feature type="transmembrane region" description="Helical" evidence="1">
    <location>
        <begin position="28"/>
        <end position="44"/>
    </location>
</feature>
<feature type="transmembrane region" description="Helical" evidence="1">
    <location>
        <begin position="79"/>
        <end position="106"/>
    </location>
</feature>
<dbReference type="EC" id="3.4.23.43" evidence="3"/>
<feature type="transmembrane region" description="Helical" evidence="1">
    <location>
        <begin position="118"/>
        <end position="135"/>
    </location>
</feature>
<dbReference type="EMBL" id="JBHMEP010000002">
    <property type="protein sequence ID" value="MFB9135329.1"/>
    <property type="molecule type" value="Genomic_DNA"/>
</dbReference>
<accession>A0ABV5HMG9</accession>
<feature type="transmembrane region" description="Helical" evidence="1">
    <location>
        <begin position="51"/>
        <end position="73"/>
    </location>
</feature>
<evidence type="ECO:0000313" key="4">
    <source>
        <dbReference type="Proteomes" id="UP001589645"/>
    </source>
</evidence>
<evidence type="ECO:0000256" key="1">
    <source>
        <dbReference type="SAM" id="Phobius"/>
    </source>
</evidence>
<reference evidence="3 4" key="1">
    <citation type="submission" date="2024-09" db="EMBL/GenBank/DDBJ databases">
        <authorList>
            <person name="Sun Q."/>
            <person name="Mori K."/>
        </authorList>
    </citation>
    <scope>NUCLEOTIDE SEQUENCE [LARGE SCALE GENOMIC DNA]</scope>
    <source>
        <strain evidence="3 4">CECT 8064</strain>
    </source>
</reference>
<comment type="caution">
    <text evidence="3">The sequence shown here is derived from an EMBL/GenBank/DDBJ whole genome shotgun (WGS) entry which is preliminary data.</text>
</comment>
<keyword evidence="1" id="KW-0812">Transmembrane</keyword>
<keyword evidence="1" id="KW-1133">Transmembrane helix</keyword>
<evidence type="ECO:0000259" key="2">
    <source>
        <dbReference type="Pfam" id="PF01478"/>
    </source>
</evidence>
<proteinExistence type="predicted"/>
<evidence type="ECO:0000313" key="3">
    <source>
        <dbReference type="EMBL" id="MFB9135329.1"/>
    </source>
</evidence>
<dbReference type="GO" id="GO:0004190">
    <property type="term" value="F:aspartic-type endopeptidase activity"/>
    <property type="evidence" value="ECO:0007669"/>
    <property type="project" value="UniProtKB-EC"/>
</dbReference>
<feature type="domain" description="Prepilin type IV endopeptidase peptidase" evidence="2">
    <location>
        <begin position="8"/>
        <end position="106"/>
    </location>
</feature>
<dbReference type="RefSeq" id="WP_390193253.1">
    <property type="nucleotide sequence ID" value="NZ_JBHMEP010000002.1"/>
</dbReference>
<dbReference type="Pfam" id="PF01478">
    <property type="entry name" value="Peptidase_A24"/>
    <property type="match status" value="1"/>
</dbReference>
<protein>
    <submittedName>
        <fullName evidence="3">Prepilin peptidase</fullName>
        <ecNumber evidence="3">3.4.23.43</ecNumber>
    </submittedName>
</protein>